<dbReference type="HOGENOM" id="CLU_1057951_0_0_1"/>
<dbReference type="InterPro" id="IPR039765">
    <property type="entry name" value="Yip5/YIPF1/YIPF2"/>
</dbReference>
<feature type="transmembrane region" description="Helical" evidence="2">
    <location>
        <begin position="92"/>
        <end position="113"/>
    </location>
</feature>
<gene>
    <name evidence="3" type="ordered locus">KLTH0G17072g</name>
</gene>
<feature type="transmembrane region" description="Helical" evidence="2">
    <location>
        <begin position="203"/>
        <end position="227"/>
    </location>
</feature>
<organism evidence="3 4">
    <name type="scientific">Lachancea thermotolerans (strain ATCC 56472 / CBS 6340 / NRRL Y-8284)</name>
    <name type="common">Yeast</name>
    <name type="synonym">Kluyveromyces thermotolerans</name>
    <dbReference type="NCBI Taxonomy" id="559295"/>
    <lineage>
        <taxon>Eukaryota</taxon>
        <taxon>Fungi</taxon>
        <taxon>Dikarya</taxon>
        <taxon>Ascomycota</taxon>
        <taxon>Saccharomycotina</taxon>
        <taxon>Saccharomycetes</taxon>
        <taxon>Saccharomycetales</taxon>
        <taxon>Saccharomycetaceae</taxon>
        <taxon>Lachancea</taxon>
    </lineage>
</organism>
<feature type="transmembrane region" description="Helical" evidence="2">
    <location>
        <begin position="167"/>
        <end position="191"/>
    </location>
</feature>
<evidence type="ECO:0000313" key="4">
    <source>
        <dbReference type="Proteomes" id="UP000002036"/>
    </source>
</evidence>
<keyword evidence="2" id="KW-1133">Transmembrane helix</keyword>
<dbReference type="Proteomes" id="UP000002036">
    <property type="component" value="Chromosome G"/>
</dbReference>
<reference evidence="3 4" key="1">
    <citation type="journal article" date="2009" name="Genome Res.">
        <title>Comparative genomics of protoploid Saccharomycetaceae.</title>
        <authorList>
            <consortium name="The Genolevures Consortium"/>
            <person name="Souciet J.-L."/>
            <person name="Dujon B."/>
            <person name="Gaillardin C."/>
            <person name="Johnston M."/>
            <person name="Baret P.V."/>
            <person name="Cliften P."/>
            <person name="Sherman D.J."/>
            <person name="Weissenbach J."/>
            <person name="Westhof E."/>
            <person name="Wincker P."/>
            <person name="Jubin C."/>
            <person name="Poulain J."/>
            <person name="Barbe V."/>
            <person name="Segurens B."/>
            <person name="Artiguenave F."/>
            <person name="Anthouard V."/>
            <person name="Vacherie B."/>
            <person name="Val M.-E."/>
            <person name="Fulton R.S."/>
            <person name="Minx P."/>
            <person name="Wilson R."/>
            <person name="Durrens P."/>
            <person name="Jean G."/>
            <person name="Marck C."/>
            <person name="Martin T."/>
            <person name="Nikolski M."/>
            <person name="Rolland T."/>
            <person name="Seret M.-L."/>
            <person name="Casaregola S."/>
            <person name="Despons L."/>
            <person name="Fairhead C."/>
            <person name="Fischer G."/>
            <person name="Lafontaine I."/>
            <person name="Leh V."/>
            <person name="Lemaire M."/>
            <person name="de Montigny J."/>
            <person name="Neuveglise C."/>
            <person name="Thierry A."/>
            <person name="Blanc-Lenfle I."/>
            <person name="Bleykasten C."/>
            <person name="Diffels J."/>
            <person name="Fritsch E."/>
            <person name="Frangeul L."/>
            <person name="Goeffon A."/>
            <person name="Jauniaux N."/>
            <person name="Kachouri-Lafond R."/>
            <person name="Payen C."/>
            <person name="Potier S."/>
            <person name="Pribylova L."/>
            <person name="Ozanne C."/>
            <person name="Richard G.-F."/>
            <person name="Sacerdot C."/>
            <person name="Straub M.-L."/>
            <person name="Talla E."/>
        </authorList>
    </citation>
    <scope>NUCLEOTIDE SEQUENCE [LARGE SCALE GENOMIC DNA]</scope>
    <source>
        <strain evidence="4">ATCC 56472 / CBS 6340 / NRRL Y-8284</strain>
    </source>
</reference>
<dbReference type="GO" id="GO:0016192">
    <property type="term" value="P:vesicle-mediated transport"/>
    <property type="evidence" value="ECO:0007669"/>
    <property type="project" value="InterPro"/>
</dbReference>
<evidence type="ECO:0000256" key="2">
    <source>
        <dbReference type="SAM" id="Phobius"/>
    </source>
</evidence>
<dbReference type="GO" id="GO:0005794">
    <property type="term" value="C:Golgi apparatus"/>
    <property type="evidence" value="ECO:0007669"/>
    <property type="project" value="InterPro"/>
</dbReference>
<name>C5DNH5_LACTC</name>
<dbReference type="GO" id="GO:0031267">
    <property type="term" value="F:small GTPase binding"/>
    <property type="evidence" value="ECO:0007669"/>
    <property type="project" value="InterPro"/>
</dbReference>
<feature type="region of interest" description="Disordered" evidence="1">
    <location>
        <begin position="1"/>
        <end position="25"/>
    </location>
</feature>
<dbReference type="GeneID" id="8294064"/>
<proteinExistence type="predicted"/>
<dbReference type="OrthoDB" id="10256463at2759"/>
<keyword evidence="4" id="KW-1185">Reference proteome</keyword>
<evidence type="ECO:0000313" key="3">
    <source>
        <dbReference type="EMBL" id="CAR25336.1"/>
    </source>
</evidence>
<keyword evidence="2" id="KW-0812">Transmembrane</keyword>
<dbReference type="RefSeq" id="XP_002555773.1">
    <property type="nucleotide sequence ID" value="XM_002555727.1"/>
</dbReference>
<sequence>MDEPNPFEDQPVRNYGANTQESPAADVPVDVLPAKAPAGSTTAPSYYASCYQIDYETFCARVKCALTLRSLRDTDAEARNESEPAGKMEPDLYGPVWLAACAGLANYAATTLARVVRSAALGQSLAHPGDRRLVSALIIAYLYAWGTPAVVHLMARLVLKLELQWPLVSLITLYGYSLAVWVPLVALTGVLRVALANALPRAAVWAAVWSVRALGLLHSGAFFYRQLCSGEESAQSRPLLVTCLVAGAASAQLLSWVVPHVFA</sequence>
<dbReference type="FunCoup" id="C5DNH5">
    <property type="interactions" value="340"/>
</dbReference>
<keyword evidence="2" id="KW-0472">Membrane</keyword>
<dbReference type="KEGG" id="lth:KLTH0G17072g"/>
<protein>
    <submittedName>
        <fullName evidence="3">KLTH0G17072p</fullName>
    </submittedName>
</protein>
<dbReference type="EMBL" id="CU928171">
    <property type="protein sequence ID" value="CAR25336.1"/>
    <property type="molecule type" value="Genomic_DNA"/>
</dbReference>
<accession>C5DNH5</accession>
<dbReference type="PANTHER" id="PTHR12822">
    <property type="entry name" value="PROTEIN YIPF"/>
    <property type="match status" value="1"/>
</dbReference>
<dbReference type="STRING" id="559295.C5DNH5"/>
<dbReference type="PANTHER" id="PTHR12822:SF2">
    <property type="entry name" value="PROTEIN YIPF"/>
    <property type="match status" value="1"/>
</dbReference>
<dbReference type="AlphaFoldDB" id="C5DNH5"/>
<evidence type="ECO:0000256" key="1">
    <source>
        <dbReference type="SAM" id="MobiDB-lite"/>
    </source>
</evidence>
<dbReference type="eggNOG" id="KOG3114">
    <property type="taxonomic scope" value="Eukaryota"/>
</dbReference>
<dbReference type="InParanoid" id="C5DNH5"/>
<feature type="transmembrane region" description="Helical" evidence="2">
    <location>
        <begin position="133"/>
        <end position="155"/>
    </location>
</feature>
<feature type="transmembrane region" description="Helical" evidence="2">
    <location>
        <begin position="239"/>
        <end position="258"/>
    </location>
</feature>